<evidence type="ECO:0000313" key="3">
    <source>
        <dbReference type="EMBL" id="VVM05465.1"/>
    </source>
</evidence>
<dbReference type="PANTHER" id="PTHR33542:SF3">
    <property type="entry name" value="SIROHYDROCHLORIN FERROCHELATASE, CHLOROPLASTIC"/>
    <property type="match status" value="1"/>
</dbReference>
<dbReference type="CDD" id="cd03416">
    <property type="entry name" value="CbiX_SirB_N"/>
    <property type="match status" value="1"/>
</dbReference>
<evidence type="ECO:0000256" key="1">
    <source>
        <dbReference type="ARBA" id="ARBA00022723"/>
    </source>
</evidence>
<dbReference type="NCBIfam" id="NF002671">
    <property type="entry name" value="PRK02395.1-3"/>
    <property type="match status" value="1"/>
</dbReference>
<dbReference type="Proteomes" id="UP000334923">
    <property type="component" value="Unassembled WGS sequence"/>
</dbReference>
<dbReference type="EMBL" id="CABFVA020000022">
    <property type="protein sequence ID" value="VVM05465.1"/>
    <property type="molecule type" value="Genomic_DNA"/>
</dbReference>
<dbReference type="GO" id="GO:0016852">
    <property type="term" value="F:sirohydrochlorin cobaltochelatase activity"/>
    <property type="evidence" value="ECO:0007669"/>
    <property type="project" value="UniProtKB-EC"/>
</dbReference>
<dbReference type="Pfam" id="PF01903">
    <property type="entry name" value="CbiX"/>
    <property type="match status" value="2"/>
</dbReference>
<dbReference type="InterPro" id="IPR050963">
    <property type="entry name" value="Sirohydro_Cobaltochel/CbiX"/>
</dbReference>
<dbReference type="OrthoDB" id="1489951at2"/>
<keyword evidence="4" id="KW-1185">Reference proteome</keyword>
<keyword evidence="1" id="KW-0479">Metal-binding</keyword>
<dbReference type="EC" id="4.99.1.3" evidence="3"/>
<dbReference type="PANTHER" id="PTHR33542">
    <property type="entry name" value="SIROHYDROCHLORIN FERROCHELATASE, CHLOROPLASTIC"/>
    <property type="match status" value="1"/>
</dbReference>
<dbReference type="AlphaFoldDB" id="A0A5E6MHH6"/>
<dbReference type="InterPro" id="IPR002762">
    <property type="entry name" value="CbiX-like"/>
</dbReference>
<protein>
    <submittedName>
        <fullName evidence="3">Sirohydrochlorin cobaltochelatase</fullName>
        <ecNumber evidence="3">4.99.1.3</ecNumber>
    </submittedName>
</protein>
<dbReference type="SUPFAM" id="SSF53800">
    <property type="entry name" value="Chelatase"/>
    <property type="match status" value="1"/>
</dbReference>
<dbReference type="Gene3D" id="3.40.50.1400">
    <property type="match status" value="2"/>
</dbReference>
<organism evidence="3 4">
    <name type="scientific">Methylacidimicrobium tartarophylax</name>
    <dbReference type="NCBI Taxonomy" id="1041768"/>
    <lineage>
        <taxon>Bacteria</taxon>
        <taxon>Pseudomonadati</taxon>
        <taxon>Verrucomicrobiota</taxon>
        <taxon>Methylacidimicrobium</taxon>
    </lineage>
</organism>
<gene>
    <name evidence="3" type="primary">cbiX</name>
    <name evidence="3" type="ORF">MAMT_00638</name>
</gene>
<dbReference type="GO" id="GO:0046872">
    <property type="term" value="F:metal ion binding"/>
    <property type="evidence" value="ECO:0007669"/>
    <property type="project" value="UniProtKB-KW"/>
</dbReference>
<accession>A0A5E6MHH6</accession>
<name>A0A5E6MHH6_9BACT</name>
<reference evidence="3 4" key="1">
    <citation type="submission" date="2019-09" db="EMBL/GenBank/DDBJ databases">
        <authorList>
            <person name="Cremers G."/>
        </authorList>
    </citation>
    <scope>NUCLEOTIDE SEQUENCE [LARGE SCALE GENOMIC DNA]</scope>
    <source>
        <strain evidence="3">4A</strain>
    </source>
</reference>
<evidence type="ECO:0000256" key="2">
    <source>
        <dbReference type="ARBA" id="ARBA00023239"/>
    </source>
</evidence>
<evidence type="ECO:0000313" key="4">
    <source>
        <dbReference type="Proteomes" id="UP000334923"/>
    </source>
</evidence>
<keyword evidence="2 3" id="KW-0456">Lyase</keyword>
<proteinExistence type="predicted"/>
<sequence>MKAGAPSMRISGGSALVLAGHGSLFSPESALPIYQHAASLRNTGMFAAVYECFWKEEPSYRNVLYEVEEERVYLVPDFLSHGYFTREILPREFGLTGPVTRRNSSEIRYCEPPGRHPRMAEAIMAQAEKALAQTDCRDVALLLVGHGTDRNENSAETAWEQAERIRRSGRFAECGVAFLEQEPSVLGWRDLVGPRDLVVVPFFLSEGKHSYTDIPRRMGLACHPRDPGFRNPQTMEGGRRVYYAGTAGMAPTLDQVILAQVEAFDEAHPLV</sequence>